<dbReference type="EMBL" id="BAABAL010000026">
    <property type="protein sequence ID" value="GAA4035526.1"/>
    <property type="molecule type" value="Genomic_DNA"/>
</dbReference>
<protein>
    <submittedName>
        <fullName evidence="4">TetR/AcrR family transcriptional regulator</fullName>
    </submittedName>
</protein>
<dbReference type="Pfam" id="PF00440">
    <property type="entry name" value="TetR_N"/>
    <property type="match status" value="1"/>
</dbReference>
<sequence length="197" mass="21461">MDVSSPRRTATRGRIDKRAAILDAAFTVFARRGYDQACVQEIADEAGVAKPTVYNHLTDKETLFRHATETVAEAVRTDSLAVVERLREPGELRAALADVGLGLLRIYSDDRSRALRRLTGSAGCSWVDEALADRFARLCLTGRLRQCDPAVAAEQFLALLTGPWEGRSRKESTVDIEAVVNAAVDTFLRAFGIAAPG</sequence>
<accession>A0ABP7U472</accession>
<keyword evidence="5" id="KW-1185">Reference proteome</keyword>
<dbReference type="InterPro" id="IPR001647">
    <property type="entry name" value="HTH_TetR"/>
</dbReference>
<evidence type="ECO:0000256" key="1">
    <source>
        <dbReference type="ARBA" id="ARBA00023125"/>
    </source>
</evidence>
<evidence type="ECO:0000313" key="4">
    <source>
        <dbReference type="EMBL" id="GAA4035526.1"/>
    </source>
</evidence>
<evidence type="ECO:0000256" key="2">
    <source>
        <dbReference type="PROSITE-ProRule" id="PRU00335"/>
    </source>
</evidence>
<dbReference type="InterPro" id="IPR039536">
    <property type="entry name" value="TetR_C_Proteobacteria"/>
</dbReference>
<name>A0ABP7U472_9PSEU</name>
<dbReference type="SUPFAM" id="SSF46689">
    <property type="entry name" value="Homeodomain-like"/>
    <property type="match status" value="1"/>
</dbReference>
<feature type="domain" description="HTH tetR-type" evidence="3">
    <location>
        <begin position="15"/>
        <end position="75"/>
    </location>
</feature>
<dbReference type="PANTHER" id="PTHR30055">
    <property type="entry name" value="HTH-TYPE TRANSCRIPTIONAL REGULATOR RUTR"/>
    <property type="match status" value="1"/>
</dbReference>
<comment type="caution">
    <text evidence="4">The sequence shown here is derived from an EMBL/GenBank/DDBJ whole genome shotgun (WGS) entry which is preliminary data.</text>
</comment>
<dbReference type="PANTHER" id="PTHR30055:SF146">
    <property type="entry name" value="HTH-TYPE TRANSCRIPTIONAL DUAL REGULATOR CECR"/>
    <property type="match status" value="1"/>
</dbReference>
<evidence type="ECO:0000313" key="5">
    <source>
        <dbReference type="Proteomes" id="UP001501747"/>
    </source>
</evidence>
<dbReference type="InterPro" id="IPR009057">
    <property type="entry name" value="Homeodomain-like_sf"/>
</dbReference>
<dbReference type="Proteomes" id="UP001501747">
    <property type="component" value="Unassembled WGS sequence"/>
</dbReference>
<dbReference type="PROSITE" id="PS50977">
    <property type="entry name" value="HTH_TETR_2"/>
    <property type="match status" value="1"/>
</dbReference>
<reference evidence="5" key="1">
    <citation type="journal article" date="2019" name="Int. J. Syst. Evol. Microbiol.">
        <title>The Global Catalogue of Microorganisms (GCM) 10K type strain sequencing project: providing services to taxonomists for standard genome sequencing and annotation.</title>
        <authorList>
            <consortium name="The Broad Institute Genomics Platform"/>
            <consortium name="The Broad Institute Genome Sequencing Center for Infectious Disease"/>
            <person name="Wu L."/>
            <person name="Ma J."/>
        </authorList>
    </citation>
    <scope>NUCLEOTIDE SEQUENCE [LARGE SCALE GENOMIC DNA]</scope>
    <source>
        <strain evidence="5">JCM 17342</strain>
    </source>
</reference>
<organism evidence="4 5">
    <name type="scientific">Allokutzneria multivorans</name>
    <dbReference type="NCBI Taxonomy" id="1142134"/>
    <lineage>
        <taxon>Bacteria</taxon>
        <taxon>Bacillati</taxon>
        <taxon>Actinomycetota</taxon>
        <taxon>Actinomycetes</taxon>
        <taxon>Pseudonocardiales</taxon>
        <taxon>Pseudonocardiaceae</taxon>
        <taxon>Allokutzneria</taxon>
    </lineage>
</organism>
<dbReference type="PRINTS" id="PR00455">
    <property type="entry name" value="HTHTETR"/>
</dbReference>
<dbReference type="InterPro" id="IPR050109">
    <property type="entry name" value="HTH-type_TetR-like_transc_reg"/>
</dbReference>
<dbReference type="Pfam" id="PF14246">
    <property type="entry name" value="TetR_C_7"/>
    <property type="match status" value="1"/>
</dbReference>
<gene>
    <name evidence="4" type="ORF">GCM10022247_71370</name>
</gene>
<dbReference type="Gene3D" id="1.10.357.10">
    <property type="entry name" value="Tetracycline Repressor, domain 2"/>
    <property type="match status" value="1"/>
</dbReference>
<feature type="DNA-binding region" description="H-T-H motif" evidence="2">
    <location>
        <begin position="38"/>
        <end position="57"/>
    </location>
</feature>
<evidence type="ECO:0000259" key="3">
    <source>
        <dbReference type="PROSITE" id="PS50977"/>
    </source>
</evidence>
<keyword evidence="1 2" id="KW-0238">DNA-binding</keyword>
<proteinExistence type="predicted"/>